<dbReference type="VEuPathDB" id="VectorBase:PPAPM1_000448"/>
<accession>A0A1B0DLH1</accession>
<dbReference type="RefSeq" id="XP_055710248.1">
    <property type="nucleotide sequence ID" value="XM_055854273.1"/>
</dbReference>
<evidence type="ECO:0008006" key="3">
    <source>
        <dbReference type="Google" id="ProtNLM"/>
    </source>
</evidence>
<evidence type="ECO:0000313" key="2">
    <source>
        <dbReference type="Proteomes" id="UP000092462"/>
    </source>
</evidence>
<sequence>MSNRWQVELLVFVALITSIVSASSESSWLGPEFGILQRVYDDCQDKNDIVGCLKGKALSAITKAVDQESLSVLDGISFVKQNETEQTPSIAEGRFLSGLNGIDRALVQKLDKFFRTHTLKVDLSEARQKEGGIGGGHGHFGHGHGGGGGGGGGGGIKGGGGYKKAGKKYGRYVMAALLTAMGIAGPLGLKALAAIAGKALVISKVALTIAGIIALKKIFSSDHHEETSFQVHAGGDHNRRNTYLVRPVKASSAQYVDPYRYYYEHYPSSPMN</sequence>
<dbReference type="OrthoDB" id="7303967at2759"/>
<dbReference type="GeneID" id="129805982"/>
<dbReference type="PANTHER" id="PTHR21879">
    <property type="entry name" value="FI03362P-RELATED-RELATED"/>
    <property type="match status" value="1"/>
</dbReference>
<dbReference type="GO" id="GO:0016020">
    <property type="term" value="C:membrane"/>
    <property type="evidence" value="ECO:0007669"/>
    <property type="project" value="TreeGrafter"/>
</dbReference>
<name>A0A1B0DLH1_PHLPP</name>
<dbReference type="EnsemblMetazoa" id="PPAI009211-RA">
    <property type="protein sequence ID" value="PPAI009211-PA"/>
    <property type="gene ID" value="PPAI009211"/>
</dbReference>
<organism evidence="1 2">
    <name type="scientific">Phlebotomus papatasi</name>
    <name type="common">Sandfly</name>
    <dbReference type="NCBI Taxonomy" id="29031"/>
    <lineage>
        <taxon>Eukaryota</taxon>
        <taxon>Metazoa</taxon>
        <taxon>Ecdysozoa</taxon>
        <taxon>Arthropoda</taxon>
        <taxon>Hexapoda</taxon>
        <taxon>Insecta</taxon>
        <taxon>Pterygota</taxon>
        <taxon>Neoptera</taxon>
        <taxon>Endopterygota</taxon>
        <taxon>Diptera</taxon>
        <taxon>Nematocera</taxon>
        <taxon>Psychodoidea</taxon>
        <taxon>Psychodidae</taxon>
        <taxon>Phlebotomus</taxon>
        <taxon>Phlebotomus</taxon>
    </lineage>
</organism>
<proteinExistence type="predicted"/>
<dbReference type="InterPro" id="IPR012464">
    <property type="entry name" value="DUF1676"/>
</dbReference>
<dbReference type="KEGG" id="ppap:129805982"/>
<dbReference type="VEuPathDB" id="VectorBase:PPAI009211"/>
<reference evidence="1" key="1">
    <citation type="submission" date="2022-08" db="UniProtKB">
        <authorList>
            <consortium name="EnsemblMetazoa"/>
        </authorList>
    </citation>
    <scope>IDENTIFICATION</scope>
    <source>
        <strain evidence="1">Israel</strain>
    </source>
</reference>
<dbReference type="AlphaFoldDB" id="A0A1B0DLH1"/>
<dbReference type="EMBL" id="AJVK01016434">
    <property type="status" value="NOT_ANNOTATED_CDS"/>
    <property type="molecule type" value="Genomic_DNA"/>
</dbReference>
<dbReference type="Pfam" id="PF07898">
    <property type="entry name" value="DUF1676"/>
    <property type="match status" value="1"/>
</dbReference>
<keyword evidence="2" id="KW-1185">Reference proteome</keyword>
<protein>
    <recommendedName>
        <fullName evidence="3">Osiris 21</fullName>
    </recommendedName>
</protein>
<evidence type="ECO:0000313" key="1">
    <source>
        <dbReference type="EnsemblMetazoa" id="PPAI009211-PA"/>
    </source>
</evidence>
<dbReference type="PANTHER" id="PTHR21879:SF15">
    <property type="entry name" value="OSIRIS 21"/>
    <property type="match status" value="1"/>
</dbReference>
<dbReference type="Proteomes" id="UP000092462">
    <property type="component" value="Unassembled WGS sequence"/>
</dbReference>